<dbReference type="InterPro" id="IPR018062">
    <property type="entry name" value="HTH_AraC-typ_CS"/>
</dbReference>
<dbReference type="InterPro" id="IPR018060">
    <property type="entry name" value="HTH_AraC"/>
</dbReference>
<evidence type="ECO:0000259" key="4">
    <source>
        <dbReference type="PROSITE" id="PS01124"/>
    </source>
</evidence>
<reference evidence="5" key="2">
    <citation type="submission" date="2021-04" db="EMBL/GenBank/DDBJ databases">
        <authorList>
            <person name="Gilroy R."/>
        </authorList>
    </citation>
    <scope>NUCLEOTIDE SEQUENCE</scope>
    <source>
        <strain evidence="5">ChiGjej1B1-1692</strain>
    </source>
</reference>
<dbReference type="EMBL" id="DWWK01000070">
    <property type="protein sequence ID" value="HJC38402.1"/>
    <property type="molecule type" value="Genomic_DNA"/>
</dbReference>
<dbReference type="SUPFAM" id="SSF51215">
    <property type="entry name" value="Regulatory protein AraC"/>
    <property type="match status" value="1"/>
</dbReference>
<sequence length="312" mass="35112">MAKTKHDILRGASEIVRYDSAGIPLFIKTAALSEYPGMRALCHWHDDLEFIRIRKGEMYYRIGSQTILLREGDCLLVNSRQMHYGCSSDRRECCFVCILIHPQLLTSSPTLYDRYIRPFVENEQIGFIYLSSGAGDPQTDSAGAAEEAGSLLEQIAHLKEEGSTGYELQILGVMHILMGRLISRGLLSPEPSPDSDFARPDPDSTAQKAMVSYIYQNYSGKITLDDIAAAGHVSRSKCCRIFHDYLRQSPVDFLNRYRMEISRRLLGESGLSVTDTATACGFGHLSYFSKLFRECFGCTPKEYRKRSQSPTD</sequence>
<dbReference type="GO" id="GO:0003700">
    <property type="term" value="F:DNA-binding transcription factor activity"/>
    <property type="evidence" value="ECO:0007669"/>
    <property type="project" value="InterPro"/>
</dbReference>
<evidence type="ECO:0000256" key="3">
    <source>
        <dbReference type="ARBA" id="ARBA00023163"/>
    </source>
</evidence>
<dbReference type="PANTHER" id="PTHR43280:SF28">
    <property type="entry name" value="HTH-TYPE TRANSCRIPTIONAL ACTIVATOR RHAS"/>
    <property type="match status" value="1"/>
</dbReference>
<gene>
    <name evidence="5" type="ORF">H9757_04985</name>
</gene>
<dbReference type="PROSITE" id="PS01124">
    <property type="entry name" value="HTH_ARAC_FAMILY_2"/>
    <property type="match status" value="1"/>
</dbReference>
<comment type="caution">
    <text evidence="5">The sequence shown here is derived from an EMBL/GenBank/DDBJ whole genome shotgun (WGS) entry which is preliminary data.</text>
</comment>
<dbReference type="InterPro" id="IPR003313">
    <property type="entry name" value="AraC-bd"/>
</dbReference>
<dbReference type="Proteomes" id="UP000823894">
    <property type="component" value="Unassembled WGS sequence"/>
</dbReference>
<dbReference type="Pfam" id="PF02311">
    <property type="entry name" value="AraC_binding"/>
    <property type="match status" value="1"/>
</dbReference>
<feature type="domain" description="HTH araC/xylS-type" evidence="4">
    <location>
        <begin position="208"/>
        <end position="306"/>
    </location>
</feature>
<dbReference type="InterPro" id="IPR020449">
    <property type="entry name" value="Tscrpt_reg_AraC-type_HTH"/>
</dbReference>
<dbReference type="SMART" id="SM00342">
    <property type="entry name" value="HTH_ARAC"/>
    <property type="match status" value="1"/>
</dbReference>
<dbReference type="CDD" id="cd02208">
    <property type="entry name" value="cupin_RmlC-like"/>
    <property type="match status" value="1"/>
</dbReference>
<dbReference type="Gene3D" id="1.10.10.60">
    <property type="entry name" value="Homeodomain-like"/>
    <property type="match status" value="2"/>
</dbReference>
<dbReference type="InterPro" id="IPR014710">
    <property type="entry name" value="RmlC-like_jellyroll"/>
</dbReference>
<dbReference type="Pfam" id="PF12833">
    <property type="entry name" value="HTH_18"/>
    <property type="match status" value="1"/>
</dbReference>
<dbReference type="PRINTS" id="PR00032">
    <property type="entry name" value="HTHARAC"/>
</dbReference>
<dbReference type="PANTHER" id="PTHR43280">
    <property type="entry name" value="ARAC-FAMILY TRANSCRIPTIONAL REGULATOR"/>
    <property type="match status" value="1"/>
</dbReference>
<dbReference type="PROSITE" id="PS00041">
    <property type="entry name" value="HTH_ARAC_FAMILY_1"/>
    <property type="match status" value="1"/>
</dbReference>
<dbReference type="SUPFAM" id="SSF46689">
    <property type="entry name" value="Homeodomain-like"/>
    <property type="match status" value="2"/>
</dbReference>
<reference evidence="5" key="1">
    <citation type="journal article" date="2021" name="PeerJ">
        <title>Extensive microbial diversity within the chicken gut microbiome revealed by metagenomics and culture.</title>
        <authorList>
            <person name="Gilroy R."/>
            <person name="Ravi A."/>
            <person name="Getino M."/>
            <person name="Pursley I."/>
            <person name="Horton D.L."/>
            <person name="Alikhan N.F."/>
            <person name="Baker D."/>
            <person name="Gharbi K."/>
            <person name="Hall N."/>
            <person name="Watson M."/>
            <person name="Adriaenssens E.M."/>
            <person name="Foster-Nyarko E."/>
            <person name="Jarju S."/>
            <person name="Secka A."/>
            <person name="Antonio M."/>
            <person name="Oren A."/>
            <person name="Chaudhuri R.R."/>
            <person name="La Ragione R."/>
            <person name="Hildebrand F."/>
            <person name="Pallen M.J."/>
        </authorList>
    </citation>
    <scope>NUCLEOTIDE SEQUENCE</scope>
    <source>
        <strain evidence="5">ChiGjej1B1-1692</strain>
    </source>
</reference>
<keyword evidence="2" id="KW-0238">DNA-binding</keyword>
<dbReference type="InterPro" id="IPR009057">
    <property type="entry name" value="Homeodomain-like_sf"/>
</dbReference>
<accession>A0A9D2NTW9</accession>
<organism evidence="5 6">
    <name type="scientific">Candidatus Mediterraneibacter faecigallinarum</name>
    <dbReference type="NCBI Taxonomy" id="2838669"/>
    <lineage>
        <taxon>Bacteria</taxon>
        <taxon>Bacillati</taxon>
        <taxon>Bacillota</taxon>
        <taxon>Clostridia</taxon>
        <taxon>Lachnospirales</taxon>
        <taxon>Lachnospiraceae</taxon>
        <taxon>Mediterraneibacter</taxon>
    </lineage>
</organism>
<keyword evidence="3" id="KW-0804">Transcription</keyword>
<dbReference type="InterPro" id="IPR037923">
    <property type="entry name" value="HTH-like"/>
</dbReference>
<evidence type="ECO:0000313" key="5">
    <source>
        <dbReference type="EMBL" id="HJC38402.1"/>
    </source>
</evidence>
<proteinExistence type="predicted"/>
<name>A0A9D2NTW9_9FIRM</name>
<evidence type="ECO:0000256" key="2">
    <source>
        <dbReference type="ARBA" id="ARBA00023125"/>
    </source>
</evidence>
<dbReference type="GO" id="GO:0043565">
    <property type="term" value="F:sequence-specific DNA binding"/>
    <property type="evidence" value="ECO:0007669"/>
    <property type="project" value="InterPro"/>
</dbReference>
<dbReference type="AlphaFoldDB" id="A0A9D2NTW9"/>
<evidence type="ECO:0000256" key="1">
    <source>
        <dbReference type="ARBA" id="ARBA00023015"/>
    </source>
</evidence>
<protein>
    <submittedName>
        <fullName evidence="5">AraC family transcriptional regulator</fullName>
    </submittedName>
</protein>
<evidence type="ECO:0000313" key="6">
    <source>
        <dbReference type="Proteomes" id="UP000823894"/>
    </source>
</evidence>
<dbReference type="Gene3D" id="2.60.120.10">
    <property type="entry name" value="Jelly Rolls"/>
    <property type="match status" value="1"/>
</dbReference>
<keyword evidence="1" id="KW-0805">Transcription regulation</keyword>